<feature type="compositionally biased region" description="Basic residues" evidence="6">
    <location>
        <begin position="353"/>
        <end position="367"/>
    </location>
</feature>
<accession>A0A0B2SPM9</accession>
<evidence type="ECO:0000256" key="5">
    <source>
        <dbReference type="ARBA" id="ARBA00023242"/>
    </source>
</evidence>
<dbReference type="PROSITE" id="PS51519">
    <property type="entry name" value="RWP_RK"/>
    <property type="match status" value="1"/>
</dbReference>
<comment type="subunit">
    <text evidence="1">Homodimers and heterodimers.</text>
</comment>
<dbReference type="Proteomes" id="UP000053555">
    <property type="component" value="Unassembled WGS sequence"/>
</dbReference>
<keyword evidence="2" id="KW-0805">Transcription regulation</keyword>
<dbReference type="CDD" id="cd06407">
    <property type="entry name" value="PB1_NLP"/>
    <property type="match status" value="1"/>
</dbReference>
<proteinExistence type="predicted"/>
<gene>
    <name evidence="9" type="ORF">glysoja_031170</name>
</gene>
<feature type="region of interest" description="Disordered" evidence="6">
    <location>
        <begin position="453"/>
        <end position="478"/>
    </location>
</feature>
<feature type="region of interest" description="Disordered" evidence="6">
    <location>
        <begin position="346"/>
        <end position="368"/>
    </location>
</feature>
<evidence type="ECO:0000259" key="8">
    <source>
        <dbReference type="PROSITE" id="PS51745"/>
    </source>
</evidence>
<dbReference type="GO" id="GO:0003700">
    <property type="term" value="F:DNA-binding transcription factor activity"/>
    <property type="evidence" value="ECO:0007669"/>
    <property type="project" value="InterPro"/>
</dbReference>
<dbReference type="Pfam" id="PF22922">
    <property type="entry name" value="GAF_NLP"/>
    <property type="match status" value="1"/>
</dbReference>
<dbReference type="EMBL" id="KN640949">
    <property type="protein sequence ID" value="KHN46870.1"/>
    <property type="molecule type" value="Genomic_DNA"/>
</dbReference>
<dbReference type="InterPro" id="IPR055081">
    <property type="entry name" value="NLP1-9_GAF"/>
</dbReference>
<organism evidence="9">
    <name type="scientific">Glycine soja</name>
    <name type="common">Wild soybean</name>
    <dbReference type="NCBI Taxonomy" id="3848"/>
    <lineage>
        <taxon>Eukaryota</taxon>
        <taxon>Viridiplantae</taxon>
        <taxon>Streptophyta</taxon>
        <taxon>Embryophyta</taxon>
        <taxon>Tracheophyta</taxon>
        <taxon>Spermatophyta</taxon>
        <taxon>Magnoliopsida</taxon>
        <taxon>eudicotyledons</taxon>
        <taxon>Gunneridae</taxon>
        <taxon>Pentapetalae</taxon>
        <taxon>rosids</taxon>
        <taxon>fabids</taxon>
        <taxon>Fabales</taxon>
        <taxon>Fabaceae</taxon>
        <taxon>Papilionoideae</taxon>
        <taxon>50 kb inversion clade</taxon>
        <taxon>NPAAA clade</taxon>
        <taxon>indigoferoid/millettioid clade</taxon>
        <taxon>Phaseoleae</taxon>
        <taxon>Glycine</taxon>
        <taxon>Glycine subgen. Soja</taxon>
    </lineage>
</organism>
<dbReference type="InterPro" id="IPR045012">
    <property type="entry name" value="NLP"/>
</dbReference>
<dbReference type="PANTHER" id="PTHR32002:SF46">
    <property type="entry name" value="PROTEIN NLP2"/>
    <property type="match status" value="1"/>
</dbReference>
<evidence type="ECO:0000259" key="7">
    <source>
        <dbReference type="PROSITE" id="PS51519"/>
    </source>
</evidence>
<dbReference type="Pfam" id="PF00564">
    <property type="entry name" value="PB1"/>
    <property type="match status" value="1"/>
</dbReference>
<feature type="domain" description="RWP-RK" evidence="7">
    <location>
        <begin position="358"/>
        <end position="439"/>
    </location>
</feature>
<name>A0A0B2SPM9_GLYSO</name>
<dbReference type="InterPro" id="IPR000270">
    <property type="entry name" value="PB1_dom"/>
</dbReference>
<dbReference type="AlphaFoldDB" id="A0A0B2SPM9"/>
<protein>
    <submittedName>
        <fullName evidence="9">Protein NLP5</fullName>
    </submittedName>
</protein>
<feature type="domain" description="PB1" evidence="8">
    <location>
        <begin position="481"/>
        <end position="566"/>
    </location>
</feature>
<dbReference type="Pfam" id="PF02042">
    <property type="entry name" value="RWP-RK"/>
    <property type="match status" value="1"/>
</dbReference>
<evidence type="ECO:0000256" key="3">
    <source>
        <dbReference type="ARBA" id="ARBA00023125"/>
    </source>
</evidence>
<evidence type="ECO:0000256" key="6">
    <source>
        <dbReference type="SAM" id="MobiDB-lite"/>
    </source>
</evidence>
<dbReference type="Gene3D" id="3.10.20.90">
    <property type="entry name" value="Phosphatidylinositol 3-kinase Catalytic Subunit, Chain A, domain 1"/>
    <property type="match status" value="1"/>
</dbReference>
<keyword evidence="4" id="KW-0804">Transcription</keyword>
<evidence type="ECO:0000256" key="4">
    <source>
        <dbReference type="ARBA" id="ARBA00023163"/>
    </source>
</evidence>
<reference evidence="9" key="1">
    <citation type="submission" date="2014-07" db="EMBL/GenBank/DDBJ databases">
        <title>Identification of a novel salt tolerance gene in wild soybean by whole-genome sequencing.</title>
        <authorList>
            <person name="Lam H.-M."/>
            <person name="Qi X."/>
            <person name="Li M.-W."/>
            <person name="Liu X."/>
            <person name="Xie M."/>
            <person name="Ni M."/>
            <person name="Xu X."/>
        </authorList>
    </citation>
    <scope>NUCLEOTIDE SEQUENCE [LARGE SCALE GENOMIC DNA]</scope>
    <source>
        <tissue evidence="9">Root</tissue>
    </source>
</reference>
<dbReference type="GO" id="GO:0003677">
    <property type="term" value="F:DNA binding"/>
    <property type="evidence" value="ECO:0007669"/>
    <property type="project" value="UniProtKB-KW"/>
</dbReference>
<keyword evidence="5" id="KW-0539">Nucleus</keyword>
<sequence length="591" mass="65771">MPMGKTWWIGPKANHASVKERLEAAMGYLREYTNNNIQIWVPLRRSAGQELGTDESDTIAFERNRNVKLRLFRSQEGCVGVPVLERGSGTCLGVLEIVMEDEVVSEMMEVVRCVCKAQKVPLALAWAPCVQQKQAKYCGHSRDESYVSTVERACFVGEENPQLLGFQEACSQHHLFRGQGVVGTALATAKPCFATDITAFSNAEYPLSHHASIFDLHAAVAIPLTTFSSSFHFVLEFFLPLDCPDHNHFLNSLSLLLHQACRSTFHLSLIHDHHLDFEFLPTESPSQASWIAHMMEAQSQHIKGVCLSLEEEPKEEFKVTTTHYCNWDSTATSTYQAHDQVVFGEESHTHTFGGKRGRKPGEKRRTKAEKTISLPVLRQYFAGSLKDAAKSIGVCPTTLKRICRQHGITRWPSRKIKKVGHSLKKLQLVIDSVQGAEGAIQIGSFYNSFPELSSQSSKSNNNNNSSSPTAAAAAAQSPQQPLRVKATFADEKIRFSLQPHWGFTELQLEIARRFNLNDVSNGYLVLKYLDDDGEWVVLACDGDLEECKDLHTTSQSRTIRLALFQASPLNNLPNTYTFAAATPSSSLAVSL</sequence>
<dbReference type="InterPro" id="IPR053793">
    <property type="entry name" value="PB1-like"/>
</dbReference>
<dbReference type="SMART" id="SM00666">
    <property type="entry name" value="PB1"/>
    <property type="match status" value="1"/>
</dbReference>
<dbReference type="InterPro" id="IPR034891">
    <property type="entry name" value="PB1_NLP"/>
</dbReference>
<evidence type="ECO:0000256" key="1">
    <source>
        <dbReference type="ARBA" id="ARBA00011726"/>
    </source>
</evidence>
<evidence type="ECO:0000313" key="9">
    <source>
        <dbReference type="EMBL" id="KHN46870.1"/>
    </source>
</evidence>
<dbReference type="SUPFAM" id="SSF54277">
    <property type="entry name" value="CAD &amp; PB1 domains"/>
    <property type="match status" value="1"/>
</dbReference>
<dbReference type="PANTHER" id="PTHR32002">
    <property type="entry name" value="PROTEIN NLP8"/>
    <property type="match status" value="1"/>
</dbReference>
<evidence type="ECO:0000256" key="2">
    <source>
        <dbReference type="ARBA" id="ARBA00023015"/>
    </source>
</evidence>
<dbReference type="InterPro" id="IPR003035">
    <property type="entry name" value="RWP-RK_dom"/>
</dbReference>
<dbReference type="PROSITE" id="PS51745">
    <property type="entry name" value="PB1"/>
    <property type="match status" value="1"/>
</dbReference>
<keyword evidence="3" id="KW-0238">DNA-binding</keyword>